<comment type="similarity">
    <text evidence="12">Belongs to the helicase family. PriA subfamily.</text>
</comment>
<evidence type="ECO:0000256" key="9">
    <source>
        <dbReference type="ARBA" id="ARBA00023125"/>
    </source>
</evidence>
<dbReference type="SMART" id="SM00490">
    <property type="entry name" value="HELICc"/>
    <property type="match status" value="1"/>
</dbReference>
<feature type="domain" description="Helicase ATP-binding" evidence="13">
    <location>
        <begin position="276"/>
        <end position="442"/>
    </location>
</feature>
<gene>
    <name evidence="12" type="primary">priA</name>
    <name evidence="15" type="ORF">HMPREF9453_00526</name>
</gene>
<evidence type="ECO:0000313" key="16">
    <source>
        <dbReference type="Proteomes" id="UP000003277"/>
    </source>
</evidence>
<dbReference type="HAMAP" id="MF_00983">
    <property type="entry name" value="PriA"/>
    <property type="match status" value="1"/>
</dbReference>
<dbReference type="GO" id="GO:0006302">
    <property type="term" value="P:double-strand break repair"/>
    <property type="evidence" value="ECO:0007669"/>
    <property type="project" value="InterPro"/>
</dbReference>
<dbReference type="CDD" id="cd17929">
    <property type="entry name" value="DEXHc_priA"/>
    <property type="match status" value="1"/>
</dbReference>
<dbReference type="GO" id="GO:0008270">
    <property type="term" value="F:zinc ion binding"/>
    <property type="evidence" value="ECO:0007669"/>
    <property type="project" value="UniProtKB-UniRule"/>
</dbReference>
<dbReference type="Pfam" id="PF18074">
    <property type="entry name" value="PriA_C"/>
    <property type="match status" value="1"/>
</dbReference>
<evidence type="ECO:0000313" key="15">
    <source>
        <dbReference type="EMBL" id="EHO63509.1"/>
    </source>
</evidence>
<evidence type="ECO:0000256" key="7">
    <source>
        <dbReference type="ARBA" id="ARBA00022833"/>
    </source>
</evidence>
<dbReference type="GO" id="GO:0016887">
    <property type="term" value="F:ATP hydrolysis activity"/>
    <property type="evidence" value="ECO:0007669"/>
    <property type="project" value="RHEA"/>
</dbReference>
<dbReference type="InterPro" id="IPR014001">
    <property type="entry name" value="Helicase_ATP-bd"/>
</dbReference>
<evidence type="ECO:0000256" key="10">
    <source>
        <dbReference type="ARBA" id="ARBA00023235"/>
    </source>
</evidence>
<evidence type="ECO:0000259" key="14">
    <source>
        <dbReference type="PROSITE" id="PS51194"/>
    </source>
</evidence>
<keyword evidence="5 12" id="KW-0378">Hydrolase</keyword>
<comment type="caution">
    <text evidence="15">The sequence shown here is derived from an EMBL/GenBank/DDBJ whole genome shotgun (WGS) entry which is preliminary data.</text>
</comment>
<dbReference type="Gene3D" id="3.40.1440.60">
    <property type="entry name" value="PriA, 3(prime) DNA-binding domain"/>
    <property type="match status" value="1"/>
</dbReference>
<dbReference type="GO" id="GO:0006269">
    <property type="term" value="P:DNA replication, synthesis of primer"/>
    <property type="evidence" value="ECO:0007669"/>
    <property type="project" value="UniProtKB-KW"/>
</dbReference>
<evidence type="ECO:0000256" key="3">
    <source>
        <dbReference type="ARBA" id="ARBA00022723"/>
    </source>
</evidence>
<keyword evidence="4 12" id="KW-0547">Nucleotide-binding</keyword>
<comment type="catalytic activity">
    <reaction evidence="12">
        <text>Couples ATP hydrolysis with the unwinding of duplex DNA by translocating in the 3'-5' direction.</text>
        <dbReference type="EC" id="5.6.2.4"/>
    </reaction>
</comment>
<keyword evidence="2 12" id="KW-0235">DNA replication</keyword>
<keyword evidence="1 12" id="KW-0639">Primosome</keyword>
<comment type="catalytic activity">
    <reaction evidence="11 12">
        <text>ATP + H2O = ADP + phosphate + H(+)</text>
        <dbReference type="Rhea" id="RHEA:13065"/>
        <dbReference type="ChEBI" id="CHEBI:15377"/>
        <dbReference type="ChEBI" id="CHEBI:15378"/>
        <dbReference type="ChEBI" id="CHEBI:30616"/>
        <dbReference type="ChEBI" id="CHEBI:43474"/>
        <dbReference type="ChEBI" id="CHEBI:456216"/>
        <dbReference type="EC" id="5.6.2.4"/>
    </reaction>
</comment>
<keyword evidence="7 12" id="KW-0862">Zinc</keyword>
<dbReference type="InterPro" id="IPR001650">
    <property type="entry name" value="Helicase_C-like"/>
</dbReference>
<dbReference type="GO" id="GO:0006310">
    <property type="term" value="P:DNA recombination"/>
    <property type="evidence" value="ECO:0007669"/>
    <property type="project" value="InterPro"/>
</dbReference>
<dbReference type="PATRIC" id="fig|742743.3.peg.542"/>
<dbReference type="Pfam" id="PF00270">
    <property type="entry name" value="DEAD"/>
    <property type="match status" value="1"/>
</dbReference>
<dbReference type="Proteomes" id="UP000003277">
    <property type="component" value="Unassembled WGS sequence"/>
</dbReference>
<feature type="binding site" evidence="12">
    <location>
        <position position="544"/>
    </location>
    <ligand>
        <name>Zn(2+)</name>
        <dbReference type="ChEBI" id="CHEBI:29105"/>
        <label>1</label>
    </ligand>
</feature>
<comment type="function">
    <text evidence="12">Initiates the restart of stalled replication forks, which reloads the replicative helicase on sites other than the origin of replication. Recognizes and binds to abandoned replication forks and remodels them to uncover a helicase loading site. Promotes assembly of the primosome at these replication forks.</text>
</comment>
<feature type="binding site" evidence="12">
    <location>
        <position position="534"/>
    </location>
    <ligand>
        <name>Zn(2+)</name>
        <dbReference type="ChEBI" id="CHEBI:29105"/>
        <label>2</label>
    </ligand>
</feature>
<dbReference type="STRING" id="742743.HMPREF9453_00526"/>
<dbReference type="EMBL" id="ADLT01000015">
    <property type="protein sequence ID" value="EHO63509.1"/>
    <property type="molecule type" value="Genomic_DNA"/>
</dbReference>
<dbReference type="RefSeq" id="WP_008859030.1">
    <property type="nucleotide sequence ID" value="NZ_JH591187.1"/>
</dbReference>
<dbReference type="PROSITE" id="PS51194">
    <property type="entry name" value="HELICASE_CTER"/>
    <property type="match status" value="1"/>
</dbReference>
<dbReference type="GO" id="GO:0043138">
    <property type="term" value="F:3'-5' DNA helicase activity"/>
    <property type="evidence" value="ECO:0007669"/>
    <property type="project" value="UniProtKB-EC"/>
</dbReference>
<keyword evidence="8 12" id="KW-0067">ATP-binding</keyword>
<dbReference type="NCBIfam" id="TIGR00595">
    <property type="entry name" value="priA"/>
    <property type="match status" value="1"/>
</dbReference>
<dbReference type="CDD" id="cd18804">
    <property type="entry name" value="SF2_C_priA"/>
    <property type="match status" value="1"/>
</dbReference>
<keyword evidence="9 12" id="KW-0238">DNA-binding</keyword>
<dbReference type="PANTHER" id="PTHR30580:SF0">
    <property type="entry name" value="PRIMOSOMAL PROTEIN N"/>
    <property type="match status" value="1"/>
</dbReference>
<evidence type="ECO:0000256" key="11">
    <source>
        <dbReference type="ARBA" id="ARBA00048988"/>
    </source>
</evidence>
<keyword evidence="16" id="KW-1185">Reference proteome</keyword>
<dbReference type="InterPro" id="IPR027417">
    <property type="entry name" value="P-loop_NTPase"/>
</dbReference>
<dbReference type="AlphaFoldDB" id="H1CYT8"/>
<keyword evidence="6 12" id="KW-0347">Helicase</keyword>
<dbReference type="OrthoDB" id="9759544at2"/>
<feature type="binding site" evidence="12">
    <location>
        <position position="507"/>
    </location>
    <ligand>
        <name>Zn(2+)</name>
        <dbReference type="ChEBI" id="CHEBI:29105"/>
        <label>1</label>
    </ligand>
</feature>
<dbReference type="PROSITE" id="PS51192">
    <property type="entry name" value="HELICASE_ATP_BIND_1"/>
    <property type="match status" value="1"/>
</dbReference>
<dbReference type="GO" id="GO:0003677">
    <property type="term" value="F:DNA binding"/>
    <property type="evidence" value="ECO:0007669"/>
    <property type="project" value="UniProtKB-UniRule"/>
</dbReference>
<evidence type="ECO:0000256" key="5">
    <source>
        <dbReference type="ARBA" id="ARBA00022801"/>
    </source>
</evidence>
<dbReference type="InterPro" id="IPR042115">
    <property type="entry name" value="PriA_3primeBD_sf"/>
</dbReference>
<dbReference type="FunFam" id="3.40.50.300:FF:000489">
    <property type="entry name" value="Primosome assembly protein PriA"/>
    <property type="match status" value="1"/>
</dbReference>
<evidence type="ECO:0000259" key="13">
    <source>
        <dbReference type="PROSITE" id="PS51192"/>
    </source>
</evidence>
<dbReference type="InterPro" id="IPR040498">
    <property type="entry name" value="PriA_CRR"/>
</dbReference>
<dbReference type="InterPro" id="IPR041236">
    <property type="entry name" value="PriA_C"/>
</dbReference>
<protein>
    <recommendedName>
        <fullName evidence="12">Replication restart protein PriA</fullName>
    </recommendedName>
    <alternativeName>
        <fullName evidence="12">ATP-dependent DNA helicase PriA</fullName>
        <ecNumber evidence="12">5.6.2.4</ecNumber>
    </alternativeName>
    <alternativeName>
        <fullName evidence="12">DNA 3'-5' helicase PriA</fullName>
    </alternativeName>
</protein>
<feature type="binding site" evidence="12">
    <location>
        <position position="513"/>
    </location>
    <ligand>
        <name>Zn(2+)</name>
        <dbReference type="ChEBI" id="CHEBI:29105"/>
        <label>2</label>
    </ligand>
</feature>
<dbReference type="eggNOG" id="COG1198">
    <property type="taxonomic scope" value="Bacteria"/>
</dbReference>
<dbReference type="HOGENOM" id="CLU_013353_3_1_9"/>
<evidence type="ECO:0000256" key="2">
    <source>
        <dbReference type="ARBA" id="ARBA00022705"/>
    </source>
</evidence>
<dbReference type="GO" id="GO:0005524">
    <property type="term" value="F:ATP binding"/>
    <property type="evidence" value="ECO:0007669"/>
    <property type="project" value="UniProtKB-UniRule"/>
</dbReference>
<dbReference type="InterPro" id="IPR041222">
    <property type="entry name" value="PriA_3primeBD"/>
</dbReference>
<comment type="cofactor">
    <cofactor evidence="12">
        <name>Zn(2+)</name>
        <dbReference type="ChEBI" id="CHEBI:29105"/>
    </cofactor>
    <text evidence="12">Binds 2 zinc ions per subunit.</text>
</comment>
<reference evidence="15 16" key="1">
    <citation type="submission" date="2011-11" db="EMBL/GenBank/DDBJ databases">
        <title>The Genome Sequence of Dialister succinatiphilus YIT 11850.</title>
        <authorList>
            <consortium name="The Broad Institute Genome Sequencing Platform"/>
            <person name="Earl A."/>
            <person name="Ward D."/>
            <person name="Feldgarden M."/>
            <person name="Gevers D."/>
            <person name="Morotomi M."/>
            <person name="Young S.K."/>
            <person name="Zeng Q."/>
            <person name="Gargeya S."/>
            <person name="Fitzgerald M."/>
            <person name="Haas B."/>
            <person name="Abouelleil A."/>
            <person name="Alvarado L."/>
            <person name="Arachchi H.M."/>
            <person name="Berlin A."/>
            <person name="Brown A."/>
            <person name="Chapman S.B."/>
            <person name="Dunbar C."/>
            <person name="Gearin G."/>
            <person name="Goldberg J."/>
            <person name="Griggs A."/>
            <person name="Gujja S."/>
            <person name="Heiman D."/>
            <person name="Howarth C."/>
            <person name="Lui A."/>
            <person name="MacDonald P.J.P."/>
            <person name="Montmayeur A."/>
            <person name="Murphy C."/>
            <person name="Neiman D."/>
            <person name="Pearson M."/>
            <person name="Priest M."/>
            <person name="Roberts A."/>
            <person name="Saif S."/>
            <person name="Shea T."/>
            <person name="Sisk P."/>
            <person name="Stolte C."/>
            <person name="Sykes S."/>
            <person name="Wortman J."/>
            <person name="Nusbaum C."/>
            <person name="Birren B."/>
        </authorList>
    </citation>
    <scope>NUCLEOTIDE SEQUENCE [LARGE SCALE GENOMIC DNA]</scope>
    <source>
        <strain evidence="15 16">YIT 11850</strain>
    </source>
</reference>
<dbReference type="InterPro" id="IPR011545">
    <property type="entry name" value="DEAD/DEAH_box_helicase_dom"/>
</dbReference>
<feature type="binding site" evidence="12">
    <location>
        <position position="531"/>
    </location>
    <ligand>
        <name>Zn(2+)</name>
        <dbReference type="ChEBI" id="CHEBI:29105"/>
        <label>2</label>
    </ligand>
</feature>
<proteinExistence type="inferred from homology"/>
<feature type="domain" description="Helicase C-terminal" evidence="14">
    <location>
        <begin position="539"/>
        <end position="693"/>
    </location>
</feature>
<dbReference type="SMART" id="SM00487">
    <property type="entry name" value="DEXDc"/>
    <property type="match status" value="1"/>
</dbReference>
<comment type="subunit">
    <text evidence="12">Component of the replication restart primosome.</text>
</comment>
<dbReference type="InterPro" id="IPR005259">
    <property type="entry name" value="PriA"/>
</dbReference>
<evidence type="ECO:0000256" key="12">
    <source>
        <dbReference type="HAMAP-Rule" id="MF_00983"/>
    </source>
</evidence>
<dbReference type="Pfam" id="PF00271">
    <property type="entry name" value="Helicase_C"/>
    <property type="match status" value="1"/>
</dbReference>
<evidence type="ECO:0000256" key="6">
    <source>
        <dbReference type="ARBA" id="ARBA00022806"/>
    </source>
</evidence>
<evidence type="ECO:0000256" key="1">
    <source>
        <dbReference type="ARBA" id="ARBA00022515"/>
    </source>
</evidence>
<dbReference type="GO" id="GO:1990077">
    <property type="term" value="C:primosome complex"/>
    <property type="evidence" value="ECO:0007669"/>
    <property type="project" value="UniProtKB-UniRule"/>
</dbReference>
<dbReference type="GO" id="GO:0006270">
    <property type="term" value="P:DNA replication initiation"/>
    <property type="evidence" value="ECO:0007669"/>
    <property type="project" value="TreeGrafter"/>
</dbReference>
<dbReference type="SUPFAM" id="SSF52540">
    <property type="entry name" value="P-loop containing nucleoside triphosphate hydrolases"/>
    <property type="match status" value="2"/>
</dbReference>
<evidence type="ECO:0000256" key="4">
    <source>
        <dbReference type="ARBA" id="ARBA00022741"/>
    </source>
</evidence>
<dbReference type="Pfam" id="PF18319">
    <property type="entry name" value="Zn_ribbon_PriA"/>
    <property type="match status" value="1"/>
</dbReference>
<feature type="binding site" evidence="12">
    <location>
        <position position="504"/>
    </location>
    <ligand>
        <name>Zn(2+)</name>
        <dbReference type="ChEBI" id="CHEBI:29105"/>
        <label>1</label>
    </ligand>
</feature>
<keyword evidence="10 12" id="KW-0413">Isomerase</keyword>
<organism evidence="15 16">
    <name type="scientific">Dialister succinatiphilus YIT 11850</name>
    <dbReference type="NCBI Taxonomy" id="742743"/>
    <lineage>
        <taxon>Bacteria</taxon>
        <taxon>Bacillati</taxon>
        <taxon>Bacillota</taxon>
        <taxon>Negativicutes</taxon>
        <taxon>Veillonellales</taxon>
        <taxon>Veillonellaceae</taxon>
        <taxon>Dialister</taxon>
    </lineage>
</organism>
<dbReference type="Gene3D" id="3.40.50.300">
    <property type="entry name" value="P-loop containing nucleotide triphosphate hydrolases"/>
    <property type="match status" value="2"/>
</dbReference>
<dbReference type="PANTHER" id="PTHR30580">
    <property type="entry name" value="PRIMOSOMAL PROTEIN N"/>
    <property type="match status" value="1"/>
</dbReference>
<name>H1CYT8_9FIRM</name>
<feature type="binding site" evidence="12">
    <location>
        <position position="547"/>
    </location>
    <ligand>
        <name>Zn(2+)</name>
        <dbReference type="ChEBI" id="CHEBI:29105"/>
        <label>1</label>
    </ligand>
</feature>
<evidence type="ECO:0000256" key="8">
    <source>
        <dbReference type="ARBA" id="ARBA00022840"/>
    </source>
</evidence>
<keyword evidence="3 12" id="KW-0479">Metal-binding</keyword>
<accession>H1CYT8</accession>
<feature type="binding site" evidence="12">
    <location>
        <position position="516"/>
    </location>
    <ligand>
        <name>Zn(2+)</name>
        <dbReference type="ChEBI" id="CHEBI:29105"/>
        <label>2</label>
    </ligand>
</feature>
<sequence>MQETIAEVLINRPSKHLNRTFSYRIPETMKGAGVGWRCVVNFARRKEEGIILSVHEEDTSQLSYKLLDILSLVDSFPWFTDEMIRTALWISSYYMCTLIDALRLFYIDKKAVKTKITYTVNWEKIEKEPVEDIEGLVDRSVDSLDDKSAALLFGDRLMEYVKQNFLIKKETLAAAHKIPLEKWIVPDRELTDKEKGRSRKQAELSEFLKAHGSQPVSRLKEKGFSTALIHAFLLNEYGHAVYHRKETYSLITREGEKKEKTLTEEQEKAVKALCDSIDRKAYEGFLLKGVTGSGKTEVYLQAARHALEEGGSALILVPEIALTSQMTSYFASIFGDKVVFMHSGLSKGERYNNRMRIMSGESPIVIGSRSAIFMPFKNLRLIVVDEEYDTSYKQGETPRYNGRDAAKVMAVIYHCPIVLGAATPSITTYYAACQGKISLLTMKERVFKTPLPQIHVCDLKENPPIDRSGLISAPLISLLQKTILEKNKAILLLNRRGFATTLMCSSCGHVFKCPNCDVSLVYHKEMNRLECHYCETVHPLPGECPVCHGTRILYLGAGTERIEEELADFLPEARVRRFDLDSTRRKNSAREILDDFRQGKFDILFGTQMVAKGHDIPGVQTVGILSADSILNIPSYLAAEQTFNLITQCAGRAGRSRKQGEVILQTYNPSHYVIQCAARQDYESFYKQELRYRKLLEYPPFARLMKITCFNEDEKKADSQAARIHSWLQSVIPRLSGNVKCTAPFSEPIKRVRNLYYISILVKGKSLTSLKNAMRGTPLFEENDIIIDVDPL</sequence>
<dbReference type="Pfam" id="PF17764">
    <property type="entry name" value="PriA_3primeBD"/>
    <property type="match status" value="1"/>
</dbReference>
<dbReference type="EC" id="5.6.2.4" evidence="12"/>